<dbReference type="Proteomes" id="UP000095283">
    <property type="component" value="Unplaced"/>
</dbReference>
<accession>A0A1I7X301</accession>
<dbReference type="WBParaSite" id="Hba_11871">
    <property type="protein sequence ID" value="Hba_11871"/>
    <property type="gene ID" value="Hba_11871"/>
</dbReference>
<organism evidence="2 3">
    <name type="scientific">Heterorhabditis bacteriophora</name>
    <name type="common">Entomopathogenic nematode worm</name>
    <dbReference type="NCBI Taxonomy" id="37862"/>
    <lineage>
        <taxon>Eukaryota</taxon>
        <taxon>Metazoa</taxon>
        <taxon>Ecdysozoa</taxon>
        <taxon>Nematoda</taxon>
        <taxon>Chromadorea</taxon>
        <taxon>Rhabditida</taxon>
        <taxon>Rhabditina</taxon>
        <taxon>Rhabditomorpha</taxon>
        <taxon>Strongyloidea</taxon>
        <taxon>Heterorhabditidae</taxon>
        <taxon>Heterorhabditis</taxon>
    </lineage>
</organism>
<feature type="region of interest" description="Disordered" evidence="1">
    <location>
        <begin position="163"/>
        <end position="187"/>
    </location>
</feature>
<feature type="compositionally biased region" description="Basic and acidic residues" evidence="1">
    <location>
        <begin position="46"/>
        <end position="61"/>
    </location>
</feature>
<feature type="region of interest" description="Disordered" evidence="1">
    <location>
        <begin position="46"/>
        <end position="69"/>
    </location>
</feature>
<evidence type="ECO:0000313" key="2">
    <source>
        <dbReference type="Proteomes" id="UP000095283"/>
    </source>
</evidence>
<protein>
    <submittedName>
        <fullName evidence="3">Spermatogenesis associated 6</fullName>
    </submittedName>
</protein>
<sequence length="315" mass="36377">MIYRKGSQNTHGVLDRQYMPFLMFRPKTSRVASVLSDGDKKIYTRTRSMDRKQLRGEDHDYGSQIRNRLTTPEVIPDYTYVNYHDSSNGRSGSQIKDDKGQPKSILKNKQNAEVEPRTDSGSNRAVEGGIGPVRSVFVRLRRHLSLEKSASPQRQTMLPRIQETPGVSTPSLGGNLRDSLGTDTNEDYPKKKRSILAFNRRRTSDMRLGTEGKLITNGYDDLQFKRPSSPIDKLKSLFRKTDSIQTPQHTGGDYYTKYLEYIHLVMLQDLEKHMQHSIEDIQVKTIRCTFQKRLEFKCITTYSISEYIFFEDSFL</sequence>
<name>A0A1I7X301_HETBA</name>
<feature type="compositionally biased region" description="Polar residues" evidence="1">
    <location>
        <begin position="84"/>
        <end position="94"/>
    </location>
</feature>
<keyword evidence="2" id="KW-1185">Reference proteome</keyword>
<dbReference type="AlphaFoldDB" id="A0A1I7X301"/>
<evidence type="ECO:0000256" key="1">
    <source>
        <dbReference type="SAM" id="MobiDB-lite"/>
    </source>
</evidence>
<proteinExistence type="predicted"/>
<feature type="region of interest" description="Disordered" evidence="1">
    <location>
        <begin position="82"/>
        <end position="127"/>
    </location>
</feature>
<reference evidence="3" key="1">
    <citation type="submission" date="2016-11" db="UniProtKB">
        <authorList>
            <consortium name="WormBaseParasite"/>
        </authorList>
    </citation>
    <scope>IDENTIFICATION</scope>
</reference>
<evidence type="ECO:0000313" key="3">
    <source>
        <dbReference type="WBParaSite" id="Hba_11871"/>
    </source>
</evidence>